<dbReference type="AlphaFoldDB" id="A0A2V3IGL3"/>
<organism evidence="2 3">
    <name type="scientific">Gracilariopsis chorda</name>
    <dbReference type="NCBI Taxonomy" id="448386"/>
    <lineage>
        <taxon>Eukaryota</taxon>
        <taxon>Rhodophyta</taxon>
        <taxon>Florideophyceae</taxon>
        <taxon>Rhodymeniophycidae</taxon>
        <taxon>Gracilariales</taxon>
        <taxon>Gracilariaceae</taxon>
        <taxon>Gracilariopsis</taxon>
    </lineage>
</organism>
<feature type="region of interest" description="Disordered" evidence="1">
    <location>
        <begin position="1"/>
        <end position="91"/>
    </location>
</feature>
<comment type="caution">
    <text evidence="2">The sequence shown here is derived from an EMBL/GenBank/DDBJ whole genome shotgun (WGS) entry which is preliminary data.</text>
</comment>
<evidence type="ECO:0000256" key="1">
    <source>
        <dbReference type="SAM" id="MobiDB-lite"/>
    </source>
</evidence>
<evidence type="ECO:0000313" key="3">
    <source>
        <dbReference type="Proteomes" id="UP000247409"/>
    </source>
</evidence>
<sequence length="142" mass="15032">MMAEPNAAAASGRASRPLSALLRHPFRFRASTPTPPPRAYAQPRSSPSALATSMSLVSQPSAMRASKSTSRLATPNEPPPEAEPPPPLPLTKPYAEFAAVFDKIADTPAASLRLVSPNAKQSLIERAALIDSMPDPPRAPQE</sequence>
<feature type="compositionally biased region" description="Pro residues" evidence="1">
    <location>
        <begin position="76"/>
        <end position="90"/>
    </location>
</feature>
<keyword evidence="3" id="KW-1185">Reference proteome</keyword>
<feature type="compositionally biased region" description="Polar residues" evidence="1">
    <location>
        <begin position="43"/>
        <end position="71"/>
    </location>
</feature>
<dbReference type="Proteomes" id="UP000247409">
    <property type="component" value="Unassembled WGS sequence"/>
</dbReference>
<dbReference type="EMBL" id="NBIV01000227">
    <property type="protein sequence ID" value="PXF41221.1"/>
    <property type="molecule type" value="Genomic_DNA"/>
</dbReference>
<reference evidence="2 3" key="1">
    <citation type="journal article" date="2018" name="Mol. Biol. Evol.">
        <title>Analysis of the draft genome of the red seaweed Gracilariopsis chorda provides insights into genome size evolution in Rhodophyta.</title>
        <authorList>
            <person name="Lee J."/>
            <person name="Yang E.C."/>
            <person name="Graf L."/>
            <person name="Yang J.H."/>
            <person name="Qiu H."/>
            <person name="Zel Zion U."/>
            <person name="Chan C.X."/>
            <person name="Stephens T.G."/>
            <person name="Weber A.P.M."/>
            <person name="Boo G.H."/>
            <person name="Boo S.M."/>
            <person name="Kim K.M."/>
            <person name="Shin Y."/>
            <person name="Jung M."/>
            <person name="Lee S.J."/>
            <person name="Yim H.S."/>
            <person name="Lee J.H."/>
            <person name="Bhattacharya D."/>
            <person name="Yoon H.S."/>
        </authorList>
    </citation>
    <scope>NUCLEOTIDE SEQUENCE [LARGE SCALE GENOMIC DNA]</scope>
    <source>
        <strain evidence="2 3">SKKU-2015</strain>
        <tissue evidence="2">Whole body</tissue>
    </source>
</reference>
<name>A0A2V3IGL3_9FLOR</name>
<proteinExistence type="predicted"/>
<gene>
    <name evidence="2" type="ORF">BWQ96_09076</name>
</gene>
<accession>A0A2V3IGL3</accession>
<evidence type="ECO:0000313" key="2">
    <source>
        <dbReference type="EMBL" id="PXF41221.1"/>
    </source>
</evidence>
<protein>
    <submittedName>
        <fullName evidence="2">Uncharacterized protein</fullName>
    </submittedName>
</protein>